<sequence length="72" mass="7942">MANSSLALSVMAHSAPAREPRKGLLASFIGHLQAVRERQAEQIISQYIQQHGGRLTDDLERQISRKFGEIAG</sequence>
<evidence type="ECO:0000313" key="1">
    <source>
        <dbReference type="EMBL" id="PSC03637.1"/>
    </source>
</evidence>
<organism evidence="1 2">
    <name type="scientific">Alsobacter soli</name>
    <dbReference type="NCBI Taxonomy" id="2109933"/>
    <lineage>
        <taxon>Bacteria</taxon>
        <taxon>Pseudomonadati</taxon>
        <taxon>Pseudomonadota</taxon>
        <taxon>Alphaproteobacteria</taxon>
        <taxon>Hyphomicrobiales</taxon>
        <taxon>Alsobacteraceae</taxon>
        <taxon>Alsobacter</taxon>
    </lineage>
</organism>
<dbReference type="AlphaFoldDB" id="A0A2T1HPT2"/>
<dbReference type="OrthoDB" id="7997794at2"/>
<dbReference type="RefSeq" id="WP_106338363.1">
    <property type="nucleotide sequence ID" value="NZ_PVZS01000022.1"/>
</dbReference>
<dbReference type="EMBL" id="PVZS01000022">
    <property type="protein sequence ID" value="PSC03637.1"/>
    <property type="molecule type" value="Genomic_DNA"/>
</dbReference>
<dbReference type="Proteomes" id="UP000239772">
    <property type="component" value="Unassembled WGS sequence"/>
</dbReference>
<reference evidence="2" key="1">
    <citation type="submission" date="2018-03" db="EMBL/GenBank/DDBJ databases">
        <authorList>
            <person name="Sun L."/>
            <person name="Liu H."/>
            <person name="Chen W."/>
            <person name="Huang K."/>
            <person name="Liu W."/>
            <person name="Gao X."/>
        </authorList>
    </citation>
    <scope>NUCLEOTIDE SEQUENCE [LARGE SCALE GENOMIC DNA]</scope>
    <source>
        <strain evidence="2">SH9</strain>
    </source>
</reference>
<accession>A0A2T1HPT2</accession>
<evidence type="ECO:0000313" key="2">
    <source>
        <dbReference type="Proteomes" id="UP000239772"/>
    </source>
</evidence>
<gene>
    <name evidence="1" type="ORF">SLNSH_17785</name>
</gene>
<name>A0A2T1HPT2_9HYPH</name>
<protein>
    <submittedName>
        <fullName evidence="1">Uncharacterized protein</fullName>
    </submittedName>
</protein>
<proteinExistence type="predicted"/>
<comment type="caution">
    <text evidence="1">The sequence shown here is derived from an EMBL/GenBank/DDBJ whole genome shotgun (WGS) entry which is preliminary data.</text>
</comment>
<keyword evidence="2" id="KW-1185">Reference proteome</keyword>